<comment type="subcellular location">
    <subcellularLocation>
        <location evidence="1">Cell membrane</location>
        <topology evidence="1">Single-pass type I membrane protein</topology>
    </subcellularLocation>
</comment>
<sequence>MRIPSYQTLSTLLLASVSLVVVTEQQGSLPSGPFMSMHLNVVEETNGIQTLFQFTSIDPAVKSFKTSGDKANRFQVFPNGWLILNGTLDREQQAFILLKVEGLKENAEKLIGPIIISIKVVDVNDHRPEFGEEKEGIVRQHSRPGRPFMYVNATDLDDPLTPNAKLEYSIFRQLPMHNGVWFFQIDSETGEISTTDEGTKQLNPEDEQKYELLIKVKDSAPPFLDGTTAVSIIVKENLWQDPKRVNIVEHSPGPHPRTIVKVQWNNPGAIYELRSKERSNFKLPFAVDSYGNISVTKPLDREERDEYVFLAYALDNQRNALEEPLNIHVTVEDINDNAPVCEPATFEVQENEKLGSSIGNVIATDRDDPTSENSLLKYQIVKQWPTKPQDSLFSIDQYVGNIGRNQGNLQKHEASHYNLTILVSDNGINPEELSTECIVQIIVIDINDQIPVFVKTEYGTIKLPENTPLDKVLIKIQATDKDEPSTGSSEILYKIISGDNRGSFKITTDVRTNEGSVMLAKPLDFETQQSYNLIIIAENPEQLVDGKKYNSTATLNFMVEDVHEPPYFLNSSYQLSIHENSKVGTSLLKVEALDPEGSKLSYSITSDPLSWVKINAQSGEIFINKEMDRETESKYDIKVTATEQGGSFMSSTVDVAIFLLDINDNDPRVSDGFNKLFTCFPVMKEEKMIFKAADFDSQYGFPFTFSIDGSNNDWKLEKINGSHAYIVTKHKRYEQKVYEVPVKIFDNDEPPRSGDALIQINVCKCSTAKTCFVPIEDIGHASIGLALGLLLGSLVLIGSILAVVFIRLNRKKKGELTAKPKKENTREENVPLKQVQ</sequence>
<keyword evidence="3 14" id="KW-0812">Transmembrane</keyword>
<evidence type="ECO:0000256" key="5">
    <source>
        <dbReference type="ARBA" id="ARBA00022729"/>
    </source>
</evidence>
<keyword evidence="18" id="KW-1185">Reference proteome</keyword>
<keyword evidence="2" id="KW-1003">Cell membrane</keyword>
<dbReference type="AlphaFoldDB" id="A0A4W3GXS9"/>
<dbReference type="Proteomes" id="UP000314986">
    <property type="component" value="Unassembled WGS sequence"/>
</dbReference>
<dbReference type="GO" id="GO:0008013">
    <property type="term" value="F:beta-catenin binding"/>
    <property type="evidence" value="ECO:0007669"/>
    <property type="project" value="TreeGrafter"/>
</dbReference>
<dbReference type="GO" id="GO:0016477">
    <property type="term" value="P:cell migration"/>
    <property type="evidence" value="ECO:0007669"/>
    <property type="project" value="TreeGrafter"/>
</dbReference>
<dbReference type="GO" id="GO:0016339">
    <property type="term" value="P:calcium-dependent cell-cell adhesion via plasma membrane cell adhesion molecules"/>
    <property type="evidence" value="ECO:0007669"/>
    <property type="project" value="TreeGrafter"/>
</dbReference>
<evidence type="ECO:0000256" key="3">
    <source>
        <dbReference type="ARBA" id="ARBA00022692"/>
    </source>
</evidence>
<dbReference type="GO" id="GO:0007043">
    <property type="term" value="P:cell-cell junction assembly"/>
    <property type="evidence" value="ECO:0007669"/>
    <property type="project" value="TreeGrafter"/>
</dbReference>
<evidence type="ECO:0000256" key="11">
    <source>
        <dbReference type="ARBA" id="ARBA00023180"/>
    </source>
</evidence>
<dbReference type="OMA" id="DVNNEMP"/>
<feature type="region of interest" description="Disordered" evidence="13">
    <location>
        <begin position="817"/>
        <end position="836"/>
    </location>
</feature>
<dbReference type="GO" id="GO:0005912">
    <property type="term" value="C:adherens junction"/>
    <property type="evidence" value="ECO:0007669"/>
    <property type="project" value="TreeGrafter"/>
</dbReference>
<dbReference type="CDD" id="cd11304">
    <property type="entry name" value="Cadherin_repeat"/>
    <property type="match status" value="6"/>
</dbReference>
<feature type="domain" description="Cadherin" evidence="16">
    <location>
        <begin position="569"/>
        <end position="669"/>
    </location>
</feature>
<keyword evidence="10 14" id="KW-0472">Membrane</keyword>
<organism evidence="17 18">
    <name type="scientific">Callorhinchus milii</name>
    <name type="common">Ghost shark</name>
    <dbReference type="NCBI Taxonomy" id="7868"/>
    <lineage>
        <taxon>Eukaryota</taxon>
        <taxon>Metazoa</taxon>
        <taxon>Chordata</taxon>
        <taxon>Craniata</taxon>
        <taxon>Vertebrata</taxon>
        <taxon>Chondrichthyes</taxon>
        <taxon>Holocephali</taxon>
        <taxon>Chimaeriformes</taxon>
        <taxon>Callorhinchidae</taxon>
        <taxon>Callorhinchus</taxon>
    </lineage>
</organism>
<evidence type="ECO:0000259" key="16">
    <source>
        <dbReference type="PROSITE" id="PS50268"/>
    </source>
</evidence>
<evidence type="ECO:0000256" key="15">
    <source>
        <dbReference type="SAM" id="SignalP"/>
    </source>
</evidence>
<dbReference type="GO" id="GO:0044331">
    <property type="term" value="P:cell-cell adhesion mediated by cadherin"/>
    <property type="evidence" value="ECO:0007669"/>
    <property type="project" value="TreeGrafter"/>
</dbReference>
<feature type="domain" description="Cadherin" evidence="16">
    <location>
        <begin position="690"/>
        <end position="776"/>
    </location>
</feature>
<dbReference type="GO" id="GO:0045296">
    <property type="term" value="F:cadherin binding"/>
    <property type="evidence" value="ECO:0007669"/>
    <property type="project" value="TreeGrafter"/>
</dbReference>
<dbReference type="SMART" id="SM00112">
    <property type="entry name" value="CA"/>
    <property type="match status" value="7"/>
</dbReference>
<dbReference type="GeneTree" id="ENSGT00940000157655"/>
<protein>
    <recommendedName>
        <fullName evidence="16">Cadherin domain-containing protein</fullName>
    </recommendedName>
</protein>
<accession>A0A4W3GXS9</accession>
<evidence type="ECO:0000313" key="17">
    <source>
        <dbReference type="Ensembl" id="ENSCMIP00000008416.1"/>
    </source>
</evidence>
<feature type="chain" id="PRO_5021483451" description="Cadherin domain-containing protein" evidence="15">
    <location>
        <begin position="26"/>
        <end position="836"/>
    </location>
</feature>
<evidence type="ECO:0000256" key="9">
    <source>
        <dbReference type="ARBA" id="ARBA00022989"/>
    </source>
</evidence>
<dbReference type="FunFam" id="2.60.40.60:FF:000123">
    <property type="entry name" value="Protocadherin beta 4"/>
    <property type="match status" value="1"/>
</dbReference>
<evidence type="ECO:0000256" key="13">
    <source>
        <dbReference type="SAM" id="MobiDB-lite"/>
    </source>
</evidence>
<evidence type="ECO:0000256" key="14">
    <source>
        <dbReference type="SAM" id="Phobius"/>
    </source>
</evidence>
<dbReference type="PRINTS" id="PR00205">
    <property type="entry name" value="CADHERIN"/>
</dbReference>
<dbReference type="InterPro" id="IPR015919">
    <property type="entry name" value="Cadherin-like_sf"/>
</dbReference>
<feature type="domain" description="Cadherin" evidence="16">
    <location>
        <begin position="74"/>
        <end position="130"/>
    </location>
</feature>
<feature type="domain" description="Cadherin" evidence="16">
    <location>
        <begin position="340"/>
        <end position="453"/>
    </location>
</feature>
<dbReference type="InParanoid" id="A0A4W3GXS9"/>
<dbReference type="SUPFAM" id="SSF49313">
    <property type="entry name" value="Cadherin-like"/>
    <property type="match status" value="7"/>
</dbReference>
<feature type="transmembrane region" description="Helical" evidence="14">
    <location>
        <begin position="783"/>
        <end position="806"/>
    </location>
</feature>
<feature type="signal peptide" evidence="15">
    <location>
        <begin position="1"/>
        <end position="25"/>
    </location>
</feature>
<dbReference type="FunFam" id="2.60.40.60:FF:000188">
    <property type="entry name" value="Cadherin 17"/>
    <property type="match status" value="1"/>
</dbReference>
<dbReference type="RefSeq" id="XP_042188329.1">
    <property type="nucleotide sequence ID" value="XM_042332395.1"/>
</dbReference>
<keyword evidence="9 14" id="KW-1133">Transmembrane helix</keyword>
<dbReference type="Gene3D" id="2.60.40.60">
    <property type="entry name" value="Cadherins"/>
    <property type="match status" value="7"/>
</dbReference>
<dbReference type="PROSITE" id="PS00232">
    <property type="entry name" value="CADHERIN_1"/>
    <property type="match status" value="3"/>
</dbReference>
<reference evidence="18" key="3">
    <citation type="journal article" date="2014" name="Nature">
        <title>Elephant shark genome provides unique insights into gnathostome evolution.</title>
        <authorList>
            <consortium name="International Elephant Shark Genome Sequencing Consortium"/>
            <person name="Venkatesh B."/>
            <person name="Lee A.P."/>
            <person name="Ravi V."/>
            <person name="Maurya A.K."/>
            <person name="Lian M.M."/>
            <person name="Swann J.B."/>
            <person name="Ohta Y."/>
            <person name="Flajnik M.F."/>
            <person name="Sutoh Y."/>
            <person name="Kasahara M."/>
            <person name="Hoon S."/>
            <person name="Gangu V."/>
            <person name="Roy S.W."/>
            <person name="Irimia M."/>
            <person name="Korzh V."/>
            <person name="Kondrychyn I."/>
            <person name="Lim Z.W."/>
            <person name="Tay B.H."/>
            <person name="Tohari S."/>
            <person name="Kong K.W."/>
            <person name="Ho S."/>
            <person name="Lorente-Galdos B."/>
            <person name="Quilez J."/>
            <person name="Marques-Bonet T."/>
            <person name="Raney B.J."/>
            <person name="Ingham P.W."/>
            <person name="Tay A."/>
            <person name="Hillier L.W."/>
            <person name="Minx P."/>
            <person name="Boehm T."/>
            <person name="Wilson R.K."/>
            <person name="Brenner S."/>
            <person name="Warren W.C."/>
        </authorList>
    </citation>
    <scope>NUCLEOTIDE SEQUENCE [LARGE SCALE GENOMIC DNA]</scope>
</reference>
<evidence type="ECO:0000256" key="6">
    <source>
        <dbReference type="ARBA" id="ARBA00022737"/>
    </source>
</evidence>
<feature type="compositionally biased region" description="Basic and acidic residues" evidence="13">
    <location>
        <begin position="817"/>
        <end position="830"/>
    </location>
</feature>
<dbReference type="Ensembl" id="ENSCMIT00000008653.1">
    <property type="protein sequence ID" value="ENSCMIP00000008416.1"/>
    <property type="gene ID" value="ENSCMIG00000004514.1"/>
</dbReference>
<dbReference type="GO" id="GO:0007156">
    <property type="term" value="P:homophilic cell adhesion via plasma membrane adhesion molecules"/>
    <property type="evidence" value="ECO:0007669"/>
    <property type="project" value="InterPro"/>
</dbReference>
<dbReference type="GO" id="GO:0016342">
    <property type="term" value="C:catenin complex"/>
    <property type="evidence" value="ECO:0007669"/>
    <property type="project" value="TreeGrafter"/>
</dbReference>
<keyword evidence="5 15" id="KW-0732">Signal</keyword>
<dbReference type="Pfam" id="PF00028">
    <property type="entry name" value="Cadherin"/>
    <property type="match status" value="5"/>
</dbReference>
<dbReference type="CTD" id="1015"/>
<evidence type="ECO:0000256" key="10">
    <source>
        <dbReference type="ARBA" id="ARBA00023136"/>
    </source>
</evidence>
<evidence type="ECO:0000256" key="2">
    <source>
        <dbReference type="ARBA" id="ARBA00022475"/>
    </source>
</evidence>
<dbReference type="GO" id="GO:0034332">
    <property type="term" value="P:adherens junction organization"/>
    <property type="evidence" value="ECO:0007669"/>
    <property type="project" value="TreeGrafter"/>
</dbReference>
<dbReference type="InterPro" id="IPR002126">
    <property type="entry name" value="Cadherin-like_dom"/>
</dbReference>
<dbReference type="GO" id="GO:0005509">
    <property type="term" value="F:calcium ion binding"/>
    <property type="evidence" value="ECO:0007669"/>
    <property type="project" value="UniProtKB-UniRule"/>
</dbReference>
<evidence type="ECO:0000256" key="7">
    <source>
        <dbReference type="ARBA" id="ARBA00022837"/>
    </source>
</evidence>
<dbReference type="STRING" id="7868.ENSCMIP00000008416"/>
<feature type="domain" description="Cadherin" evidence="16">
    <location>
        <begin position="455"/>
        <end position="568"/>
    </location>
</feature>
<keyword evidence="11" id="KW-0325">Glycoprotein</keyword>
<reference evidence="17" key="5">
    <citation type="submission" date="2025-09" db="UniProtKB">
        <authorList>
            <consortium name="Ensembl"/>
        </authorList>
    </citation>
    <scope>IDENTIFICATION</scope>
</reference>
<reference evidence="18" key="2">
    <citation type="journal article" date="2007" name="PLoS Biol.">
        <title>Survey sequencing and comparative analysis of the elephant shark (Callorhinchus milii) genome.</title>
        <authorList>
            <person name="Venkatesh B."/>
            <person name="Kirkness E.F."/>
            <person name="Loh Y.H."/>
            <person name="Halpern A.L."/>
            <person name="Lee A.P."/>
            <person name="Johnson J."/>
            <person name="Dandona N."/>
            <person name="Viswanathan L.D."/>
            <person name="Tay A."/>
            <person name="Venter J.C."/>
            <person name="Strausberg R.L."/>
            <person name="Brenner S."/>
        </authorList>
    </citation>
    <scope>NUCLEOTIDE SEQUENCE [LARGE SCALE GENOMIC DNA]</scope>
</reference>
<reference evidence="17" key="4">
    <citation type="submission" date="2025-08" db="UniProtKB">
        <authorList>
            <consortium name="Ensembl"/>
        </authorList>
    </citation>
    <scope>IDENTIFICATION</scope>
</reference>
<evidence type="ECO:0000256" key="8">
    <source>
        <dbReference type="ARBA" id="ARBA00022889"/>
    </source>
</evidence>
<evidence type="ECO:0000256" key="4">
    <source>
        <dbReference type="ARBA" id="ARBA00022723"/>
    </source>
</evidence>
<keyword evidence="7 12" id="KW-0106">Calcium</keyword>
<dbReference type="GO" id="GO:0000902">
    <property type="term" value="P:cell morphogenesis"/>
    <property type="evidence" value="ECO:0007669"/>
    <property type="project" value="TreeGrafter"/>
</dbReference>
<evidence type="ECO:0000313" key="18">
    <source>
        <dbReference type="Proteomes" id="UP000314986"/>
    </source>
</evidence>
<evidence type="ECO:0000256" key="12">
    <source>
        <dbReference type="PROSITE-ProRule" id="PRU00043"/>
    </source>
</evidence>
<name>A0A4W3GXS9_CALMI</name>
<proteinExistence type="predicted"/>
<evidence type="ECO:0000256" key="1">
    <source>
        <dbReference type="ARBA" id="ARBA00004251"/>
    </source>
</evidence>
<gene>
    <name evidence="17" type="primary">cdh17</name>
</gene>
<reference evidence="18" key="1">
    <citation type="journal article" date="2006" name="Science">
        <title>Ancient noncoding elements conserved in the human genome.</title>
        <authorList>
            <person name="Venkatesh B."/>
            <person name="Kirkness E.F."/>
            <person name="Loh Y.H."/>
            <person name="Halpern A.L."/>
            <person name="Lee A.P."/>
            <person name="Johnson J."/>
            <person name="Dandona N."/>
            <person name="Viswanathan L.D."/>
            <person name="Tay A."/>
            <person name="Venter J.C."/>
            <person name="Strausberg R.L."/>
            <person name="Brenner S."/>
        </authorList>
    </citation>
    <scope>NUCLEOTIDE SEQUENCE [LARGE SCALE GENOMIC DNA]</scope>
</reference>
<dbReference type="InterPro" id="IPR039808">
    <property type="entry name" value="Cadherin"/>
</dbReference>
<keyword evidence="8" id="KW-0130">Cell adhesion</keyword>
<dbReference type="PANTHER" id="PTHR24027:SF419">
    <property type="entry name" value="CADHERIN-17"/>
    <property type="match status" value="1"/>
</dbReference>
<feature type="domain" description="Cadherin" evidence="16">
    <location>
        <begin position="130"/>
        <end position="341"/>
    </location>
</feature>
<dbReference type="FunFam" id="2.60.40.60:FF:000011">
    <property type="entry name" value="Cadherin 1"/>
    <property type="match status" value="1"/>
</dbReference>
<dbReference type="PROSITE" id="PS50268">
    <property type="entry name" value="CADHERIN_2"/>
    <property type="match status" value="6"/>
</dbReference>
<keyword evidence="4" id="KW-0479">Metal-binding</keyword>
<dbReference type="PANTHER" id="PTHR24027">
    <property type="entry name" value="CADHERIN-23"/>
    <property type="match status" value="1"/>
</dbReference>
<dbReference type="FunFam" id="2.60.40.60:FF:000019">
    <property type="entry name" value="Cadherin 2"/>
    <property type="match status" value="1"/>
</dbReference>
<dbReference type="GeneID" id="103175142"/>
<dbReference type="InterPro" id="IPR020894">
    <property type="entry name" value="Cadherin_CS"/>
</dbReference>
<keyword evidence="6" id="KW-0677">Repeat</keyword>